<organism evidence="3 4">
    <name type="scientific">Dongia soli</name>
    <dbReference type="NCBI Taxonomy" id="600628"/>
    <lineage>
        <taxon>Bacteria</taxon>
        <taxon>Pseudomonadati</taxon>
        <taxon>Pseudomonadota</taxon>
        <taxon>Alphaproteobacteria</taxon>
        <taxon>Rhodospirillales</taxon>
        <taxon>Dongiaceae</taxon>
        <taxon>Dongia</taxon>
    </lineage>
</organism>
<dbReference type="EMBL" id="JAXCLW010000005">
    <property type="protein sequence ID" value="MDY0884644.1"/>
    <property type="molecule type" value="Genomic_DNA"/>
</dbReference>
<sequence>MGWGTAIGVIVVGNLLYFGLRAWLGRGIRPGMFGQVSDLATKRLTAELIRLDLPDHAVIALGRIEGPALARQIHKSLMHMSTIEEAYIEEFTAALSLRVRRFAETCALRFRTETGSAAQYEEDFQAYRLWYGNFIDGACEANPLLGLMPDGSSLCDDLNADLLFDAFDAGFDPARLGRRLADETMPVGNITPDYLDGVLRRLLAEQASPTEDGAGSEGGNPRHQYAPVRAAS</sequence>
<keyword evidence="2" id="KW-1133">Transmembrane helix</keyword>
<protein>
    <submittedName>
        <fullName evidence="3">Uncharacterized protein</fullName>
    </submittedName>
</protein>
<evidence type="ECO:0000313" key="4">
    <source>
        <dbReference type="Proteomes" id="UP001279642"/>
    </source>
</evidence>
<accession>A0ABU5EF56</accession>
<gene>
    <name evidence="3" type="ORF">SMD27_17505</name>
</gene>
<evidence type="ECO:0000256" key="2">
    <source>
        <dbReference type="SAM" id="Phobius"/>
    </source>
</evidence>
<reference evidence="3 4" key="1">
    <citation type="journal article" date="2016" name="Antonie Van Leeuwenhoek">
        <title>Dongia soli sp. nov., isolated from soil from Dokdo, Korea.</title>
        <authorList>
            <person name="Kim D.U."/>
            <person name="Lee H."/>
            <person name="Kim H."/>
            <person name="Kim S.G."/>
            <person name="Ka J.O."/>
        </authorList>
    </citation>
    <scope>NUCLEOTIDE SEQUENCE [LARGE SCALE GENOMIC DNA]</scope>
    <source>
        <strain evidence="3 4">D78</strain>
    </source>
</reference>
<feature type="region of interest" description="Disordered" evidence="1">
    <location>
        <begin position="208"/>
        <end position="232"/>
    </location>
</feature>
<evidence type="ECO:0000313" key="3">
    <source>
        <dbReference type="EMBL" id="MDY0884644.1"/>
    </source>
</evidence>
<evidence type="ECO:0000256" key="1">
    <source>
        <dbReference type="SAM" id="MobiDB-lite"/>
    </source>
</evidence>
<keyword evidence="2" id="KW-0472">Membrane</keyword>
<keyword evidence="4" id="KW-1185">Reference proteome</keyword>
<dbReference type="Proteomes" id="UP001279642">
    <property type="component" value="Unassembled WGS sequence"/>
</dbReference>
<keyword evidence="2" id="KW-0812">Transmembrane</keyword>
<feature type="transmembrane region" description="Helical" evidence="2">
    <location>
        <begin position="6"/>
        <end position="24"/>
    </location>
</feature>
<comment type="caution">
    <text evidence="3">The sequence shown here is derived from an EMBL/GenBank/DDBJ whole genome shotgun (WGS) entry which is preliminary data.</text>
</comment>
<name>A0ABU5EF56_9PROT</name>
<proteinExistence type="predicted"/>
<dbReference type="RefSeq" id="WP_320509717.1">
    <property type="nucleotide sequence ID" value="NZ_JAXCLW010000005.1"/>
</dbReference>